<proteinExistence type="predicted"/>
<keyword evidence="1" id="KW-1133">Transmembrane helix</keyword>
<evidence type="ECO:0000313" key="2">
    <source>
        <dbReference type="EMBL" id="MEU0709600.1"/>
    </source>
</evidence>
<feature type="transmembrane region" description="Helical" evidence="1">
    <location>
        <begin position="61"/>
        <end position="81"/>
    </location>
</feature>
<feature type="transmembrane region" description="Helical" evidence="1">
    <location>
        <begin position="12"/>
        <end position="29"/>
    </location>
</feature>
<dbReference type="Pfam" id="PF19608">
    <property type="entry name" value="DUF6113"/>
    <property type="match status" value="1"/>
</dbReference>
<protein>
    <submittedName>
        <fullName evidence="2">DUF6113 family protein</fullName>
    </submittedName>
</protein>
<evidence type="ECO:0000313" key="3">
    <source>
        <dbReference type="Proteomes" id="UP001550378"/>
    </source>
</evidence>
<evidence type="ECO:0000256" key="1">
    <source>
        <dbReference type="SAM" id="Phobius"/>
    </source>
</evidence>
<dbReference type="RefSeq" id="WP_064068273.1">
    <property type="nucleotide sequence ID" value="NZ_BAAASF010000027.1"/>
</dbReference>
<organism evidence="2 3">
    <name type="scientific">Streptomyces lavendulocolor</name>
    <dbReference type="NCBI Taxonomy" id="67316"/>
    <lineage>
        <taxon>Bacteria</taxon>
        <taxon>Bacillati</taxon>
        <taxon>Actinomycetota</taxon>
        <taxon>Actinomycetes</taxon>
        <taxon>Kitasatosporales</taxon>
        <taxon>Streptomycetaceae</taxon>
        <taxon>Streptomyces</taxon>
    </lineage>
</organism>
<keyword evidence="1" id="KW-0812">Transmembrane</keyword>
<dbReference type="EMBL" id="JBEXZR010000017">
    <property type="protein sequence ID" value="MEU0709600.1"/>
    <property type="molecule type" value="Genomic_DNA"/>
</dbReference>
<gene>
    <name evidence="2" type="ORF">ABZ508_19785</name>
</gene>
<dbReference type="Proteomes" id="UP001550378">
    <property type="component" value="Unassembled WGS sequence"/>
</dbReference>
<reference evidence="2 3" key="1">
    <citation type="submission" date="2024-06" db="EMBL/GenBank/DDBJ databases">
        <title>The Natural Products Discovery Center: Release of the First 8490 Sequenced Strains for Exploring Actinobacteria Biosynthetic Diversity.</title>
        <authorList>
            <person name="Kalkreuter E."/>
            <person name="Kautsar S.A."/>
            <person name="Yang D."/>
            <person name="Bader C.D."/>
            <person name="Teijaro C.N."/>
            <person name="Fluegel L."/>
            <person name="Davis C.M."/>
            <person name="Simpson J.R."/>
            <person name="Lauterbach L."/>
            <person name="Steele A.D."/>
            <person name="Gui C."/>
            <person name="Meng S."/>
            <person name="Li G."/>
            <person name="Viehrig K."/>
            <person name="Ye F."/>
            <person name="Su P."/>
            <person name="Kiefer A.F."/>
            <person name="Nichols A."/>
            <person name="Cepeda A.J."/>
            <person name="Yan W."/>
            <person name="Fan B."/>
            <person name="Jiang Y."/>
            <person name="Adhikari A."/>
            <person name="Zheng C.-J."/>
            <person name="Schuster L."/>
            <person name="Cowan T.M."/>
            <person name="Smanski M.J."/>
            <person name="Chevrette M.G."/>
            <person name="De Carvalho L.P.S."/>
            <person name="Shen B."/>
        </authorList>
    </citation>
    <scope>NUCLEOTIDE SEQUENCE [LARGE SCALE GENOMIC DNA]</scope>
    <source>
        <strain evidence="2 3">NPDC006337</strain>
    </source>
</reference>
<dbReference type="GeneID" id="300125294"/>
<feature type="transmembrane region" description="Helical" evidence="1">
    <location>
        <begin position="87"/>
        <end position="111"/>
    </location>
</feature>
<keyword evidence="3" id="KW-1185">Reference proteome</keyword>
<accession>A0ABV2W7U6</accession>
<sequence>MSGGAKAGRIAAYAGLVVLGAVVGVAGALVHGAFFPGGLLLALAACAGLFYGGLRATGTQTGVMAPGAGWLLAVVLLSLGRPEGDQVFWGGLAELVYVIGGMVVAVMCATIPRVPHHGDRSGALGA</sequence>
<keyword evidence="1" id="KW-0472">Membrane</keyword>
<comment type="caution">
    <text evidence="2">The sequence shown here is derived from an EMBL/GenBank/DDBJ whole genome shotgun (WGS) entry which is preliminary data.</text>
</comment>
<name>A0ABV2W7U6_9ACTN</name>
<dbReference type="InterPro" id="IPR046095">
    <property type="entry name" value="DUF6113"/>
</dbReference>